<evidence type="ECO:0000256" key="1">
    <source>
        <dbReference type="SAM" id="SignalP"/>
    </source>
</evidence>
<keyword evidence="3" id="KW-1185">Reference proteome</keyword>
<reference evidence="2 3" key="1">
    <citation type="submission" date="2019-04" db="EMBL/GenBank/DDBJ databases">
        <authorList>
            <consortium name="DOE Joint Genome Institute"/>
            <person name="Mondo S."/>
            <person name="Kjaerbolling I."/>
            <person name="Vesth T."/>
            <person name="Frisvad J.C."/>
            <person name="Nybo J.L."/>
            <person name="Theobald S."/>
            <person name="Kildgaard S."/>
            <person name="Isbrandt T."/>
            <person name="Kuo A."/>
            <person name="Sato A."/>
            <person name="Lyhne E.K."/>
            <person name="Kogle M.E."/>
            <person name="Wiebenga A."/>
            <person name="Kun R.S."/>
            <person name="Lubbers R.J."/>
            <person name="Makela M.R."/>
            <person name="Barry K."/>
            <person name="Chovatia M."/>
            <person name="Clum A."/>
            <person name="Daum C."/>
            <person name="Haridas S."/>
            <person name="He G."/>
            <person name="LaButti K."/>
            <person name="Lipzen A."/>
            <person name="Riley R."/>
            <person name="Salamov A."/>
            <person name="Simmons B.A."/>
            <person name="Magnuson J.K."/>
            <person name="Henrissat B."/>
            <person name="Mortensen U.H."/>
            <person name="Larsen T.O."/>
            <person name="Devries R.P."/>
            <person name="Grigoriev I.V."/>
            <person name="Machida M."/>
            <person name="Baker S.E."/>
            <person name="Andersen M.R."/>
            <person name="Cantor M.N."/>
            <person name="Hua S.X."/>
        </authorList>
    </citation>
    <scope>NUCLEOTIDE SEQUENCE [LARGE SCALE GENOMIC DNA]</scope>
    <source>
        <strain evidence="2 3">CBS 117616</strain>
    </source>
</reference>
<feature type="chain" id="PRO_5046770704" evidence="1">
    <location>
        <begin position="25"/>
        <end position="82"/>
    </location>
</feature>
<evidence type="ECO:0000313" key="3">
    <source>
        <dbReference type="Proteomes" id="UP000325395"/>
    </source>
</evidence>
<keyword evidence="1" id="KW-0732">Signal</keyword>
<name>A0ABQ6WVX2_9EURO</name>
<organism evidence="2 3">
    <name type="scientific">Aspergillus pseudocaelatus</name>
    <dbReference type="NCBI Taxonomy" id="1825620"/>
    <lineage>
        <taxon>Eukaryota</taxon>
        <taxon>Fungi</taxon>
        <taxon>Dikarya</taxon>
        <taxon>Ascomycota</taxon>
        <taxon>Pezizomycotina</taxon>
        <taxon>Eurotiomycetes</taxon>
        <taxon>Eurotiomycetidae</taxon>
        <taxon>Eurotiales</taxon>
        <taxon>Aspergillaceae</taxon>
        <taxon>Aspergillus</taxon>
        <taxon>Aspergillus subgen. Circumdati</taxon>
    </lineage>
</organism>
<feature type="signal peptide" evidence="1">
    <location>
        <begin position="1"/>
        <end position="24"/>
    </location>
</feature>
<accession>A0ABQ6WVX2</accession>
<sequence length="82" mass="8645">MYINIAPATLILSVCAAAVAATAAHGPKPKPCGTYTTGELCTTDPACEFICANWCAYHCSGSANSPYTFKCQKGYCECTCYT</sequence>
<proteinExistence type="predicted"/>
<dbReference type="EMBL" id="ML735702">
    <property type="protein sequence ID" value="KAE8421237.1"/>
    <property type="molecule type" value="Genomic_DNA"/>
</dbReference>
<gene>
    <name evidence="2" type="ORF">BDV36DRAFT_247986</name>
</gene>
<dbReference type="Proteomes" id="UP000325395">
    <property type="component" value="Unassembled WGS sequence"/>
</dbReference>
<evidence type="ECO:0000313" key="2">
    <source>
        <dbReference type="EMBL" id="KAE8421237.1"/>
    </source>
</evidence>
<protein>
    <submittedName>
        <fullName evidence="2">Uncharacterized protein</fullName>
    </submittedName>
</protein>